<reference evidence="1" key="1">
    <citation type="submission" date="2018-02" db="EMBL/GenBank/DDBJ databases">
        <title>Rhizophora mucronata_Transcriptome.</title>
        <authorList>
            <person name="Meera S.P."/>
            <person name="Sreeshan A."/>
            <person name="Augustine A."/>
        </authorList>
    </citation>
    <scope>NUCLEOTIDE SEQUENCE</scope>
    <source>
        <tissue evidence="1">Leaf</tissue>
    </source>
</reference>
<evidence type="ECO:0000313" key="1">
    <source>
        <dbReference type="EMBL" id="MBW85731.1"/>
    </source>
</evidence>
<sequence>MPETKLFLDSKLNLKLLITILFFLTRLKM</sequence>
<organism evidence="1">
    <name type="scientific">Rhizophora mucronata</name>
    <name type="common">Asiatic mangrove</name>
    <dbReference type="NCBI Taxonomy" id="61149"/>
    <lineage>
        <taxon>Eukaryota</taxon>
        <taxon>Viridiplantae</taxon>
        <taxon>Streptophyta</taxon>
        <taxon>Embryophyta</taxon>
        <taxon>Tracheophyta</taxon>
        <taxon>Spermatophyta</taxon>
        <taxon>Magnoliopsida</taxon>
        <taxon>eudicotyledons</taxon>
        <taxon>Gunneridae</taxon>
        <taxon>Pentapetalae</taxon>
        <taxon>rosids</taxon>
        <taxon>fabids</taxon>
        <taxon>Malpighiales</taxon>
        <taxon>Rhizophoraceae</taxon>
        <taxon>Rhizophora</taxon>
    </lineage>
</organism>
<proteinExistence type="predicted"/>
<name>A0A2P2IWZ3_RHIMU</name>
<protein>
    <submittedName>
        <fullName evidence="1">Uncharacterized protein</fullName>
    </submittedName>
</protein>
<accession>A0A2P2IWZ3</accession>
<dbReference type="AlphaFoldDB" id="A0A2P2IWZ3"/>
<dbReference type="EMBL" id="GGEC01005248">
    <property type="protein sequence ID" value="MBW85731.1"/>
    <property type="molecule type" value="Transcribed_RNA"/>
</dbReference>